<dbReference type="Pfam" id="PF00903">
    <property type="entry name" value="Glyoxalase"/>
    <property type="match status" value="1"/>
</dbReference>
<accession>A0A4Y9RP01</accession>
<dbReference type="InterPro" id="IPR004360">
    <property type="entry name" value="Glyas_Fos-R_dOase_dom"/>
</dbReference>
<organism evidence="2 3">
    <name type="scientific">Brevundimonas intermedia</name>
    <dbReference type="NCBI Taxonomy" id="74315"/>
    <lineage>
        <taxon>Bacteria</taxon>
        <taxon>Pseudomonadati</taxon>
        <taxon>Pseudomonadota</taxon>
        <taxon>Alphaproteobacteria</taxon>
        <taxon>Caulobacterales</taxon>
        <taxon>Caulobacteraceae</taxon>
        <taxon>Brevundimonas</taxon>
    </lineage>
</organism>
<comment type="caution">
    <text evidence="2">The sequence shown here is derived from an EMBL/GenBank/DDBJ whole genome shotgun (WGS) entry which is preliminary data.</text>
</comment>
<name>A0A4Y9RP01_9CAUL</name>
<dbReference type="SUPFAM" id="SSF54593">
    <property type="entry name" value="Glyoxalase/Bleomycin resistance protein/Dihydroxybiphenyl dioxygenase"/>
    <property type="match status" value="1"/>
</dbReference>
<proteinExistence type="predicted"/>
<feature type="domain" description="VOC" evidence="1">
    <location>
        <begin position="8"/>
        <end position="134"/>
    </location>
</feature>
<dbReference type="InterPro" id="IPR029068">
    <property type="entry name" value="Glyas_Bleomycin-R_OHBP_Dase"/>
</dbReference>
<reference evidence="2 3" key="1">
    <citation type="submission" date="2019-03" db="EMBL/GenBank/DDBJ databases">
        <title>Draft genome of Brevundimonas sp. a heavy metal resistant soil bacteria.</title>
        <authorList>
            <person name="Soto J."/>
        </authorList>
    </citation>
    <scope>NUCLEOTIDE SEQUENCE [LARGE SCALE GENOMIC DNA]</scope>
    <source>
        <strain evidence="2 3">B-10</strain>
    </source>
</reference>
<dbReference type="Proteomes" id="UP000298216">
    <property type="component" value="Unassembled WGS sequence"/>
</dbReference>
<dbReference type="InterPro" id="IPR037523">
    <property type="entry name" value="VOC_core"/>
</dbReference>
<dbReference type="PROSITE" id="PS51819">
    <property type="entry name" value="VOC"/>
    <property type="match status" value="1"/>
</dbReference>
<keyword evidence="3" id="KW-1185">Reference proteome</keyword>
<dbReference type="RefSeq" id="WP_135195835.1">
    <property type="nucleotide sequence ID" value="NZ_SPVH01000007.1"/>
</dbReference>
<dbReference type="OrthoDB" id="793940at2"/>
<dbReference type="AlphaFoldDB" id="A0A4Y9RP01"/>
<dbReference type="EMBL" id="SPVH01000007">
    <property type="protein sequence ID" value="TFW11007.1"/>
    <property type="molecule type" value="Genomic_DNA"/>
</dbReference>
<gene>
    <name evidence="2" type="ORF">EGY25_15060</name>
</gene>
<evidence type="ECO:0000313" key="3">
    <source>
        <dbReference type="Proteomes" id="UP000298216"/>
    </source>
</evidence>
<sequence>MSETLTDGVHHIGLAVRDLDEAASFFCGVLGFWERGRNDDYPALFISDGKIILTLWQVADPAYSIAFDGRGNIGLHHLALAVQDRAMLDLVHDRVRTHPGVTVEFAPGPTKPGSDKLHMICAAAGGIRIEFIAR</sequence>
<protein>
    <submittedName>
        <fullName evidence="2">VOC family protein</fullName>
    </submittedName>
</protein>
<evidence type="ECO:0000313" key="2">
    <source>
        <dbReference type="EMBL" id="TFW11007.1"/>
    </source>
</evidence>
<dbReference type="Gene3D" id="3.10.180.10">
    <property type="entry name" value="2,3-Dihydroxybiphenyl 1,2-Dioxygenase, domain 1"/>
    <property type="match status" value="1"/>
</dbReference>
<evidence type="ECO:0000259" key="1">
    <source>
        <dbReference type="PROSITE" id="PS51819"/>
    </source>
</evidence>